<gene>
    <name evidence="1" type="ORF">BMF94_1550</name>
</gene>
<protein>
    <submittedName>
        <fullName evidence="1">Uncharacterized protein</fullName>
    </submittedName>
</protein>
<dbReference type="EMBL" id="PJQD01000016">
    <property type="protein sequence ID" value="POY75393.1"/>
    <property type="molecule type" value="Genomic_DNA"/>
</dbReference>
<evidence type="ECO:0000313" key="1">
    <source>
        <dbReference type="EMBL" id="POY75393.1"/>
    </source>
</evidence>
<name>A0A2S5BF69_9BASI</name>
<sequence length="77" mass="8728">MRLPSSLELLQVYIPVDLDRRGRIRLRETKIIDSLKADLAACRGGSNLVVKVETVPTSLKTADELFEEIADRYSLLR</sequence>
<keyword evidence="2" id="KW-1185">Reference proteome</keyword>
<proteinExistence type="predicted"/>
<comment type="caution">
    <text evidence="1">The sequence shown here is derived from an EMBL/GenBank/DDBJ whole genome shotgun (WGS) entry which is preliminary data.</text>
</comment>
<reference evidence="1 2" key="1">
    <citation type="journal article" date="2018" name="Front. Microbiol.">
        <title>Prospects for Fungal Bioremediation of Acidic Radioactive Waste Sites: Characterization and Genome Sequence of Rhodotorula taiwanensis MD1149.</title>
        <authorList>
            <person name="Tkavc R."/>
            <person name="Matrosova V.Y."/>
            <person name="Grichenko O.E."/>
            <person name="Gostincar C."/>
            <person name="Volpe R.P."/>
            <person name="Klimenkova P."/>
            <person name="Gaidamakova E.K."/>
            <person name="Zhou C.E."/>
            <person name="Stewart B.J."/>
            <person name="Lyman M.G."/>
            <person name="Malfatti S.A."/>
            <person name="Rubinfeld B."/>
            <person name="Courtot M."/>
            <person name="Singh J."/>
            <person name="Dalgard C.L."/>
            <person name="Hamilton T."/>
            <person name="Frey K.G."/>
            <person name="Gunde-Cimerman N."/>
            <person name="Dugan L."/>
            <person name="Daly M.J."/>
        </authorList>
    </citation>
    <scope>NUCLEOTIDE SEQUENCE [LARGE SCALE GENOMIC DNA]</scope>
    <source>
        <strain evidence="1 2">MD1149</strain>
    </source>
</reference>
<organism evidence="1 2">
    <name type="scientific">Rhodotorula taiwanensis</name>
    <dbReference type="NCBI Taxonomy" id="741276"/>
    <lineage>
        <taxon>Eukaryota</taxon>
        <taxon>Fungi</taxon>
        <taxon>Dikarya</taxon>
        <taxon>Basidiomycota</taxon>
        <taxon>Pucciniomycotina</taxon>
        <taxon>Microbotryomycetes</taxon>
        <taxon>Sporidiobolales</taxon>
        <taxon>Sporidiobolaceae</taxon>
        <taxon>Rhodotorula</taxon>
    </lineage>
</organism>
<dbReference type="Proteomes" id="UP000237144">
    <property type="component" value="Unassembled WGS sequence"/>
</dbReference>
<dbReference type="AlphaFoldDB" id="A0A2S5BF69"/>
<accession>A0A2S5BF69</accession>
<evidence type="ECO:0000313" key="2">
    <source>
        <dbReference type="Proteomes" id="UP000237144"/>
    </source>
</evidence>